<organism evidence="6 7">
    <name type="scientific">Reichenbachiella carrageenanivorans</name>
    <dbReference type="NCBI Taxonomy" id="2979869"/>
    <lineage>
        <taxon>Bacteria</taxon>
        <taxon>Pseudomonadati</taxon>
        <taxon>Bacteroidota</taxon>
        <taxon>Cytophagia</taxon>
        <taxon>Cytophagales</taxon>
        <taxon>Reichenbachiellaceae</taxon>
        <taxon>Reichenbachiella</taxon>
    </lineage>
</organism>
<evidence type="ECO:0000256" key="1">
    <source>
        <dbReference type="ARBA" id="ARBA00004141"/>
    </source>
</evidence>
<evidence type="ECO:0000313" key="6">
    <source>
        <dbReference type="EMBL" id="UXX81073.1"/>
    </source>
</evidence>
<comment type="subcellular location">
    <subcellularLocation>
        <location evidence="1">Membrane</location>
        <topology evidence="1">Multi-pass membrane protein</topology>
    </subcellularLocation>
</comment>
<evidence type="ECO:0000256" key="5">
    <source>
        <dbReference type="SAM" id="Phobius"/>
    </source>
</evidence>
<keyword evidence="4 5" id="KW-0472">Membrane</keyword>
<keyword evidence="3 5" id="KW-1133">Transmembrane helix</keyword>
<dbReference type="Proteomes" id="UP001062165">
    <property type="component" value="Chromosome"/>
</dbReference>
<protein>
    <submittedName>
        <fullName evidence="6">DoxX family membrane protein</fullName>
    </submittedName>
</protein>
<evidence type="ECO:0000256" key="3">
    <source>
        <dbReference type="ARBA" id="ARBA00022989"/>
    </source>
</evidence>
<feature type="transmembrane region" description="Helical" evidence="5">
    <location>
        <begin position="109"/>
        <end position="128"/>
    </location>
</feature>
<sequence length="147" mass="16009">MSKIRILILVTRIALGGLFVYAGAQKFVPKPPRPAAEQGVELPDHVVKIKSMIGGLKGTGYFWPQLGVAEIVCGLLLISQLYALLGAVMLVPLSLNIFLFHLYLEPHEVGELIQTGFYLLVNLALLAYDYPKLKTAFLTGDAGSINN</sequence>
<reference evidence="6" key="1">
    <citation type="submission" date="2022-10" db="EMBL/GenBank/DDBJ databases">
        <title>Comparative genomics and taxonomic characterization of three novel marine species of genus Reichenbachiella exhibiting antioxidant and polysaccharide degradation activities.</title>
        <authorList>
            <person name="Muhammad N."/>
            <person name="Lee Y.-J."/>
            <person name="Ko J."/>
            <person name="Kim S.-G."/>
        </authorList>
    </citation>
    <scope>NUCLEOTIDE SEQUENCE</scope>
    <source>
        <strain evidence="6">Wsw4-B4</strain>
    </source>
</reference>
<dbReference type="Pfam" id="PF07681">
    <property type="entry name" value="DoxX"/>
    <property type="match status" value="1"/>
</dbReference>
<dbReference type="RefSeq" id="WP_263052802.1">
    <property type="nucleotide sequence ID" value="NZ_CP106735.1"/>
</dbReference>
<dbReference type="EMBL" id="CP106735">
    <property type="protein sequence ID" value="UXX81073.1"/>
    <property type="molecule type" value="Genomic_DNA"/>
</dbReference>
<evidence type="ECO:0000256" key="2">
    <source>
        <dbReference type="ARBA" id="ARBA00022692"/>
    </source>
</evidence>
<name>A0ABY6D7N0_9BACT</name>
<accession>A0ABY6D7N0</accession>
<keyword evidence="7" id="KW-1185">Reference proteome</keyword>
<proteinExistence type="predicted"/>
<feature type="transmembrane region" description="Helical" evidence="5">
    <location>
        <begin position="81"/>
        <end position="103"/>
    </location>
</feature>
<keyword evidence="2 5" id="KW-0812">Transmembrane</keyword>
<feature type="transmembrane region" description="Helical" evidence="5">
    <location>
        <begin position="6"/>
        <end position="24"/>
    </location>
</feature>
<gene>
    <name evidence="6" type="ORF">N7E81_08165</name>
</gene>
<evidence type="ECO:0000256" key="4">
    <source>
        <dbReference type="ARBA" id="ARBA00023136"/>
    </source>
</evidence>
<evidence type="ECO:0000313" key="7">
    <source>
        <dbReference type="Proteomes" id="UP001062165"/>
    </source>
</evidence>
<dbReference type="InterPro" id="IPR032808">
    <property type="entry name" value="DoxX"/>
</dbReference>